<dbReference type="SUPFAM" id="SSF55811">
    <property type="entry name" value="Nudix"/>
    <property type="match status" value="1"/>
</dbReference>
<dbReference type="RefSeq" id="YP_009215367.1">
    <property type="nucleotide sequence ID" value="NC_028974.1"/>
</dbReference>
<dbReference type="PANTHER" id="PTHR43736">
    <property type="entry name" value="ADP-RIBOSE PYROPHOSPHATASE"/>
    <property type="match status" value="1"/>
</dbReference>
<sequence>MTDVDETISLTVDIAVFRTDGYVLLIERGWDPFKGHWALPGGYVNRGEASRDAAARELYEETRVPALPAELTRVDVFDAPGRDPRGRVVSVAYMLEVIPGTEVRAGDDAVDARWWPLSELPPLAFDHAEIIAAARNI</sequence>
<keyword evidence="1 3" id="KW-0378">Hydrolase</keyword>
<dbReference type="PROSITE" id="PS00893">
    <property type="entry name" value="NUDIX_BOX"/>
    <property type="match status" value="1"/>
</dbReference>
<dbReference type="InterPro" id="IPR020084">
    <property type="entry name" value="NUDIX_hydrolase_CS"/>
</dbReference>
<dbReference type="OrthoDB" id="9613at10239"/>
<feature type="domain" description="Nudix hydrolase" evidence="2">
    <location>
        <begin position="7"/>
        <end position="137"/>
    </location>
</feature>
<dbReference type="GO" id="GO:0016787">
    <property type="term" value="F:hydrolase activity"/>
    <property type="evidence" value="ECO:0007669"/>
    <property type="project" value="UniProtKB-KW"/>
</dbReference>
<dbReference type="Proteomes" id="UP000033007">
    <property type="component" value="Segment"/>
</dbReference>
<name>A0A0E3JJF3_9CAUD</name>
<dbReference type="Pfam" id="PF00293">
    <property type="entry name" value="NUDIX"/>
    <property type="match status" value="1"/>
</dbReference>
<dbReference type="InterPro" id="IPR000086">
    <property type="entry name" value="NUDIX_hydrolase_dom"/>
</dbReference>
<evidence type="ECO:0000259" key="2">
    <source>
        <dbReference type="PROSITE" id="PS51462"/>
    </source>
</evidence>
<dbReference type="GeneID" id="26641693"/>
<dbReference type="InterPro" id="IPR015797">
    <property type="entry name" value="NUDIX_hydrolase-like_dom_sf"/>
</dbReference>
<reference evidence="3 4" key="1">
    <citation type="submission" date="2015-03" db="EMBL/GenBank/DDBJ databases">
        <authorList>
            <person name="Djamen P.Y."/>
            <person name="Nguyen L."/>
            <person name="Gibbs Z.A."/>
            <person name="Donegan-Quick R."/>
            <person name="Visi D.K."/>
            <person name="Allen M.S."/>
            <person name="Hughes L.E."/>
            <person name="Bradley K.W."/>
            <person name="Asai D.J."/>
            <person name="Bowman C.A."/>
            <person name="Russell D.A."/>
            <person name="Pope W.H."/>
            <person name="Jacobs-Sera D."/>
            <person name="Hendrix R.W."/>
            <person name="Hatfull G.F."/>
        </authorList>
    </citation>
    <scope>NUCLEOTIDE SEQUENCE [LARGE SCALE GENOMIC DNA]</scope>
</reference>
<organism evidence="3 4">
    <name type="scientific">Streptomyces phage YDN12</name>
    <dbReference type="NCBI Taxonomy" id="1636183"/>
    <lineage>
        <taxon>Viruses</taxon>
        <taxon>Duplodnaviria</taxon>
        <taxon>Heunggongvirae</taxon>
        <taxon>Uroviricota</taxon>
        <taxon>Caudoviricetes</taxon>
        <taxon>Woodruffvirus</taxon>
        <taxon>Woodruffvirus YDN12</taxon>
    </lineage>
</organism>
<dbReference type="PROSITE" id="PS51462">
    <property type="entry name" value="NUDIX"/>
    <property type="match status" value="1"/>
</dbReference>
<dbReference type="KEGG" id="vg:26641693"/>
<gene>
    <name evidence="3" type="ORF">SEA_YDN12_65</name>
</gene>
<evidence type="ECO:0000313" key="3">
    <source>
        <dbReference type="EMBL" id="AKA61732.1"/>
    </source>
</evidence>
<accession>A0A0E3JJF3</accession>
<keyword evidence="4" id="KW-1185">Reference proteome</keyword>
<dbReference type="PRINTS" id="PR00502">
    <property type="entry name" value="NUDIXFAMILY"/>
</dbReference>
<evidence type="ECO:0000256" key="1">
    <source>
        <dbReference type="ARBA" id="ARBA00022801"/>
    </source>
</evidence>
<protein>
    <submittedName>
        <fullName evidence="3">MutT-like nucleotide pyrophosphohydrolase</fullName>
    </submittedName>
</protein>
<dbReference type="PANTHER" id="PTHR43736:SF1">
    <property type="entry name" value="DIHYDRONEOPTERIN TRIPHOSPHATE DIPHOSPHATASE"/>
    <property type="match status" value="1"/>
</dbReference>
<proteinExistence type="predicted"/>
<evidence type="ECO:0000313" key="4">
    <source>
        <dbReference type="Proteomes" id="UP000033007"/>
    </source>
</evidence>
<dbReference type="EMBL" id="KP876465">
    <property type="protein sequence ID" value="AKA61732.1"/>
    <property type="molecule type" value="Genomic_DNA"/>
</dbReference>
<dbReference type="Gene3D" id="3.90.79.10">
    <property type="entry name" value="Nucleoside Triphosphate Pyrophosphohydrolase"/>
    <property type="match status" value="1"/>
</dbReference>
<dbReference type="InterPro" id="IPR020476">
    <property type="entry name" value="Nudix_hydrolase"/>
</dbReference>
<dbReference type="CDD" id="cd18873">
    <property type="entry name" value="NUDIX_NadM_like"/>
    <property type="match status" value="1"/>
</dbReference>